<keyword evidence="2" id="KW-1185">Reference proteome</keyword>
<dbReference type="AlphaFoldDB" id="A0AAU0F3A0"/>
<dbReference type="EMBL" id="CP136426">
    <property type="protein sequence ID" value="WOC51831.1"/>
    <property type="molecule type" value="Genomic_DNA"/>
</dbReference>
<reference evidence="1" key="1">
    <citation type="submission" date="2023-10" db="EMBL/GenBank/DDBJ databases">
        <title>Characterization and whole genome sequencing of a novel strain of Bergeyella porcorum QD2021 isolated from pig.</title>
        <authorList>
            <person name="Liu G."/>
            <person name="Chen C."/>
            <person name="Han X."/>
        </authorList>
    </citation>
    <scope>NUCLEOTIDE SEQUENCE</scope>
    <source>
        <strain evidence="1">QD2021</strain>
    </source>
</reference>
<evidence type="ECO:0000313" key="1">
    <source>
        <dbReference type="EMBL" id="WOC51831.1"/>
    </source>
</evidence>
<accession>A0AAU0F3A0</accession>
<dbReference type="RefSeq" id="WP_327983526.1">
    <property type="nucleotide sequence ID" value="NZ_CP136426.1"/>
</dbReference>
<dbReference type="KEGG" id="bpor:BPO_1184"/>
<name>A0AAU0F3A0_9FLAO</name>
<organism evidence="1 2">
    <name type="scientific">Bergeyella porcorum</name>
    <dbReference type="NCBI Taxonomy" id="1735111"/>
    <lineage>
        <taxon>Bacteria</taxon>
        <taxon>Pseudomonadati</taxon>
        <taxon>Bacteroidota</taxon>
        <taxon>Flavobacteriia</taxon>
        <taxon>Flavobacteriales</taxon>
        <taxon>Weeksellaceae</taxon>
        <taxon>Bergeyella</taxon>
    </lineage>
</organism>
<evidence type="ECO:0008006" key="3">
    <source>
        <dbReference type="Google" id="ProtNLM"/>
    </source>
</evidence>
<dbReference type="Proteomes" id="UP001432059">
    <property type="component" value="Chromosome"/>
</dbReference>
<gene>
    <name evidence="1" type="ORF">BPO_1184</name>
</gene>
<evidence type="ECO:0000313" key="2">
    <source>
        <dbReference type="Proteomes" id="UP001432059"/>
    </source>
</evidence>
<protein>
    <recommendedName>
        <fullName evidence="3">TonB-dependent receptor</fullName>
    </recommendedName>
</protein>
<proteinExistence type="predicted"/>
<sequence>MDFEVKWMNIRNKKVYETISYNTTQLATTRSAMLIRPSQVMFSVKFNFK</sequence>